<evidence type="ECO:0000259" key="2">
    <source>
        <dbReference type="PROSITE" id="PS50983"/>
    </source>
</evidence>
<dbReference type="InterPro" id="IPR002491">
    <property type="entry name" value="ABC_transptr_periplasmic_BD"/>
</dbReference>
<dbReference type="PANTHER" id="PTHR30535:SF34">
    <property type="entry name" value="MOLYBDATE-BINDING PROTEIN MOLA"/>
    <property type="match status" value="1"/>
</dbReference>
<name>A0A918JTI7_9FLAO</name>
<dbReference type="PANTHER" id="PTHR30535">
    <property type="entry name" value="VITAMIN B12-BINDING PROTEIN"/>
    <property type="match status" value="1"/>
</dbReference>
<dbReference type="EMBL" id="BMWS01000004">
    <property type="protein sequence ID" value="GGX08577.1"/>
    <property type="molecule type" value="Genomic_DNA"/>
</dbReference>
<dbReference type="SUPFAM" id="SSF53807">
    <property type="entry name" value="Helical backbone' metal receptor"/>
    <property type="match status" value="1"/>
</dbReference>
<dbReference type="RefSeq" id="WP_027411379.1">
    <property type="nucleotide sequence ID" value="NZ_BMWS01000004.1"/>
</dbReference>
<keyword evidence="1" id="KW-0732">Signal</keyword>
<dbReference type="InterPro" id="IPR050902">
    <property type="entry name" value="ABC_Transporter_SBP"/>
</dbReference>
<dbReference type="InterPro" id="IPR054828">
    <property type="entry name" value="Vit_B12_bind_prot"/>
</dbReference>
<dbReference type="PROSITE" id="PS50983">
    <property type="entry name" value="FE_B12_PBP"/>
    <property type="match status" value="1"/>
</dbReference>
<proteinExistence type="predicted"/>
<dbReference type="NCBIfam" id="NF038402">
    <property type="entry name" value="TroA_like"/>
    <property type="match status" value="1"/>
</dbReference>
<keyword evidence="4" id="KW-1185">Reference proteome</keyword>
<dbReference type="AlphaFoldDB" id="A0A918JTI7"/>
<dbReference type="GO" id="GO:0071281">
    <property type="term" value="P:cellular response to iron ion"/>
    <property type="evidence" value="ECO:0007669"/>
    <property type="project" value="TreeGrafter"/>
</dbReference>
<protein>
    <submittedName>
        <fullName evidence="3">Iron ABC transporter</fullName>
    </submittedName>
</protein>
<dbReference type="Pfam" id="PF01497">
    <property type="entry name" value="Peripla_BP_2"/>
    <property type="match status" value="1"/>
</dbReference>
<evidence type="ECO:0000313" key="4">
    <source>
        <dbReference type="Proteomes" id="UP000601108"/>
    </source>
</evidence>
<sequence>MISKDQMGREINITKPIERIVSLVPSQTELLVDLGLLDKIVGVTKFCVHPENIRKQKVIVGGTKKINYEKIKELHPDIILCNKEENTKEIVERLEKEYKVHVSSICSISETFVMIEQYGDLFKKKKEAVLLISKIKLEKEKFASFIKDIPLKKVAYFIWKNPWMVAGKGTFINYMLETAGFINVFGDKDRYPEILLKELNVFKDLDLIMLSSEPFPFTNKHIVELNNNTKTLLVDGEYFSWYGSRLVDAFSYFKTLHESCELKEE</sequence>
<dbReference type="Gene3D" id="3.40.50.1980">
    <property type="entry name" value="Nitrogenase molybdenum iron protein domain"/>
    <property type="match status" value="2"/>
</dbReference>
<dbReference type="Proteomes" id="UP000601108">
    <property type="component" value="Unassembled WGS sequence"/>
</dbReference>
<evidence type="ECO:0000313" key="3">
    <source>
        <dbReference type="EMBL" id="GGX08577.1"/>
    </source>
</evidence>
<feature type="domain" description="Fe/B12 periplasmic-binding" evidence="2">
    <location>
        <begin position="19"/>
        <end position="265"/>
    </location>
</feature>
<evidence type="ECO:0000256" key="1">
    <source>
        <dbReference type="ARBA" id="ARBA00022729"/>
    </source>
</evidence>
<comment type="caution">
    <text evidence="3">The sequence shown here is derived from an EMBL/GenBank/DDBJ whole genome shotgun (WGS) entry which is preliminary data.</text>
</comment>
<organism evidence="3 4">
    <name type="scientific">Aquimarina muelleri</name>
    <dbReference type="NCBI Taxonomy" id="279356"/>
    <lineage>
        <taxon>Bacteria</taxon>
        <taxon>Pseudomonadati</taxon>
        <taxon>Bacteroidota</taxon>
        <taxon>Flavobacteriia</taxon>
        <taxon>Flavobacteriales</taxon>
        <taxon>Flavobacteriaceae</taxon>
        <taxon>Aquimarina</taxon>
    </lineage>
</organism>
<reference evidence="3 4" key="1">
    <citation type="journal article" date="2014" name="Int. J. Syst. Evol. Microbiol.">
        <title>Complete genome sequence of Corynebacterium casei LMG S-19264T (=DSM 44701T), isolated from a smear-ripened cheese.</title>
        <authorList>
            <consortium name="US DOE Joint Genome Institute (JGI-PGF)"/>
            <person name="Walter F."/>
            <person name="Albersmeier A."/>
            <person name="Kalinowski J."/>
            <person name="Ruckert C."/>
        </authorList>
    </citation>
    <scope>NUCLEOTIDE SEQUENCE [LARGE SCALE GENOMIC DNA]</scope>
    <source>
        <strain evidence="3 4">KCTC 12285</strain>
    </source>
</reference>
<gene>
    <name evidence="3" type="ORF">GCM10007384_07900</name>
</gene>
<accession>A0A918JTI7</accession>